<dbReference type="InterPro" id="IPR001962">
    <property type="entry name" value="Asn_synthase"/>
</dbReference>
<evidence type="ECO:0000256" key="2">
    <source>
        <dbReference type="ARBA" id="ARBA00005752"/>
    </source>
</evidence>
<dbReference type="Pfam" id="PF13522">
    <property type="entry name" value="GATase_6"/>
    <property type="match status" value="1"/>
</dbReference>
<dbReference type="GO" id="GO:0004066">
    <property type="term" value="F:asparagine synthase (glutamine-hydrolyzing) activity"/>
    <property type="evidence" value="ECO:0007669"/>
    <property type="project" value="UniProtKB-EC"/>
</dbReference>
<dbReference type="PANTHER" id="PTHR43284">
    <property type="entry name" value="ASPARAGINE SYNTHETASE (GLUTAMINE-HYDROLYZING)"/>
    <property type="match status" value="1"/>
</dbReference>
<dbReference type="PROSITE" id="PS51278">
    <property type="entry name" value="GATASE_TYPE_2"/>
    <property type="match status" value="1"/>
</dbReference>
<evidence type="ECO:0000313" key="9">
    <source>
        <dbReference type="EMBL" id="MBN7799892.1"/>
    </source>
</evidence>
<organism evidence="9 10">
    <name type="scientific">Algoriphagus aestuariicola</name>
    <dbReference type="NCBI Taxonomy" id="1852016"/>
    <lineage>
        <taxon>Bacteria</taxon>
        <taxon>Pseudomonadati</taxon>
        <taxon>Bacteroidota</taxon>
        <taxon>Cytophagia</taxon>
        <taxon>Cytophagales</taxon>
        <taxon>Cyclobacteriaceae</taxon>
        <taxon>Algoriphagus</taxon>
    </lineage>
</organism>
<keyword evidence="9" id="KW-0436">Ligase</keyword>
<evidence type="ECO:0000256" key="5">
    <source>
        <dbReference type="ARBA" id="ARBA00022840"/>
    </source>
</evidence>
<sequence length="632" mass="73119">MCGIAGFVDLNLSSDENVLKKMTDAMLHRGPDDSGYYFQNESSFQVGVGHRRLSILDLSPQGHQPMEFGQYQIIFNGEVYNFKEIRTDLEKEGFSFSSNSDTEVILKAYSQWGKEMVHRLNGMFAIAIYDYIGEKITLFRDRAGVKPVYWYFRDGLFMFASELKSFHEHPCFKREISEEGLNLFFQYGYIPQPYTIFRHTHKLKAGHILEFGVSNADIKASKYWDVISCYNQDKLSISEEEAKTETEQLLKSACEYRMVADVPVGIFLSGGYDSSAVTALLQSSRTEKIKTFSIGFLEENFNEAHHAKKVADYLGTDHTEYYCRQEDAAAVLPDLAFYFDEPFADNSMIPTILVSKLAREKVTVSLSADGGDELFGGYEKYLIAGKYHDRFGQFPYRKQMSGVLEKLSPRRLRLNTVFPKSSERFYRAVSFLKCESPADFMGSFQKFFTSEEVNELVHSGSGQVFTGFDDLEYLSGGLSDLDKMMAIDFKTYQQDDILTKVDRSTMSVSLEGREPLLDYRLIEFVSRLDPSLKIKDGNRKYLLKDITHKYVPKDLLDRPKMGFSIPLERWLVEGFRDHLEFYFQPERLKEHGLFDVFEMVKIKELFLDGHSYLLGKVWTVLVFQMWYDKWMR</sequence>
<gene>
    <name evidence="9" type="primary">asnB</name>
    <name evidence="9" type="ORF">J0A67_03420</name>
</gene>
<feature type="domain" description="Glutamine amidotransferase type-2" evidence="8">
    <location>
        <begin position="2"/>
        <end position="214"/>
    </location>
</feature>
<evidence type="ECO:0000256" key="7">
    <source>
        <dbReference type="ARBA" id="ARBA00048741"/>
    </source>
</evidence>
<reference evidence="9 10" key="1">
    <citation type="submission" date="2021-03" db="EMBL/GenBank/DDBJ databases">
        <title>novel species isolated from a fishpond in China.</title>
        <authorList>
            <person name="Lu H."/>
            <person name="Cai Z."/>
        </authorList>
    </citation>
    <scope>NUCLEOTIDE SEQUENCE [LARGE SCALE GENOMIC DNA]</scope>
    <source>
        <strain evidence="9 10">JCM 31546</strain>
    </source>
</reference>
<dbReference type="PIRSF" id="PIRSF001589">
    <property type="entry name" value="Asn_synthetase_glu-h"/>
    <property type="match status" value="1"/>
</dbReference>
<dbReference type="Proteomes" id="UP000664698">
    <property type="component" value="Unassembled WGS sequence"/>
</dbReference>
<keyword evidence="4" id="KW-0547">Nucleotide-binding</keyword>
<comment type="caution">
    <text evidence="9">The sequence shown here is derived from an EMBL/GenBank/DDBJ whole genome shotgun (WGS) entry which is preliminary data.</text>
</comment>
<dbReference type="InterPro" id="IPR033738">
    <property type="entry name" value="AsnB_N"/>
</dbReference>
<accession>A0ABS3BKS9</accession>
<keyword evidence="5" id="KW-0067">ATP-binding</keyword>
<evidence type="ECO:0000256" key="6">
    <source>
        <dbReference type="ARBA" id="ARBA00022962"/>
    </source>
</evidence>
<dbReference type="CDD" id="cd01991">
    <property type="entry name" value="Asn_synthase_B_C"/>
    <property type="match status" value="1"/>
</dbReference>
<comment type="pathway">
    <text evidence="1">Amino-acid biosynthesis; L-asparagine biosynthesis; L-asparagine from L-aspartate (L-Gln route): step 1/1.</text>
</comment>
<comment type="catalytic activity">
    <reaction evidence="7">
        <text>L-aspartate + L-glutamine + ATP + H2O = L-asparagine + L-glutamate + AMP + diphosphate + H(+)</text>
        <dbReference type="Rhea" id="RHEA:12228"/>
        <dbReference type="ChEBI" id="CHEBI:15377"/>
        <dbReference type="ChEBI" id="CHEBI:15378"/>
        <dbReference type="ChEBI" id="CHEBI:29985"/>
        <dbReference type="ChEBI" id="CHEBI:29991"/>
        <dbReference type="ChEBI" id="CHEBI:30616"/>
        <dbReference type="ChEBI" id="CHEBI:33019"/>
        <dbReference type="ChEBI" id="CHEBI:58048"/>
        <dbReference type="ChEBI" id="CHEBI:58359"/>
        <dbReference type="ChEBI" id="CHEBI:456215"/>
        <dbReference type="EC" id="6.3.5.4"/>
    </reaction>
</comment>
<dbReference type="Pfam" id="PF00733">
    <property type="entry name" value="Asn_synthase"/>
    <property type="match status" value="1"/>
</dbReference>
<dbReference type="NCBIfam" id="TIGR01536">
    <property type="entry name" value="asn_synth_AEB"/>
    <property type="match status" value="1"/>
</dbReference>
<dbReference type="InterPro" id="IPR014729">
    <property type="entry name" value="Rossmann-like_a/b/a_fold"/>
</dbReference>
<evidence type="ECO:0000256" key="3">
    <source>
        <dbReference type="ARBA" id="ARBA00012737"/>
    </source>
</evidence>
<proteinExistence type="inferred from homology"/>
<dbReference type="SUPFAM" id="SSF56235">
    <property type="entry name" value="N-terminal nucleophile aminohydrolases (Ntn hydrolases)"/>
    <property type="match status" value="1"/>
</dbReference>
<comment type="similarity">
    <text evidence="2">Belongs to the asparagine synthetase family.</text>
</comment>
<dbReference type="EMBL" id="JAFKCW010000001">
    <property type="protein sequence ID" value="MBN7799892.1"/>
    <property type="molecule type" value="Genomic_DNA"/>
</dbReference>
<dbReference type="PANTHER" id="PTHR43284:SF1">
    <property type="entry name" value="ASPARAGINE SYNTHETASE"/>
    <property type="match status" value="1"/>
</dbReference>
<name>A0ABS3BKS9_9BACT</name>
<dbReference type="InterPro" id="IPR006426">
    <property type="entry name" value="Asn_synth_AEB"/>
</dbReference>
<evidence type="ECO:0000256" key="1">
    <source>
        <dbReference type="ARBA" id="ARBA00005187"/>
    </source>
</evidence>
<evidence type="ECO:0000256" key="4">
    <source>
        <dbReference type="ARBA" id="ARBA00022741"/>
    </source>
</evidence>
<dbReference type="Gene3D" id="3.60.20.10">
    <property type="entry name" value="Glutamine Phosphoribosylpyrophosphate, subunit 1, domain 1"/>
    <property type="match status" value="1"/>
</dbReference>
<dbReference type="RefSeq" id="WP_206567864.1">
    <property type="nucleotide sequence ID" value="NZ_JAFKCW010000001.1"/>
</dbReference>
<evidence type="ECO:0000313" key="10">
    <source>
        <dbReference type="Proteomes" id="UP000664698"/>
    </source>
</evidence>
<dbReference type="InterPro" id="IPR017932">
    <property type="entry name" value="GATase_2_dom"/>
</dbReference>
<dbReference type="InterPro" id="IPR029055">
    <property type="entry name" value="Ntn_hydrolases_N"/>
</dbReference>
<keyword evidence="10" id="KW-1185">Reference proteome</keyword>
<protein>
    <recommendedName>
        <fullName evidence="3">asparagine synthase (glutamine-hydrolyzing)</fullName>
        <ecNumber evidence="3">6.3.5.4</ecNumber>
    </recommendedName>
</protein>
<dbReference type="InterPro" id="IPR051786">
    <property type="entry name" value="ASN_synthetase/amidase"/>
</dbReference>
<keyword evidence="6" id="KW-0315">Glutamine amidotransferase</keyword>
<dbReference type="Gene3D" id="3.40.50.620">
    <property type="entry name" value="HUPs"/>
    <property type="match status" value="1"/>
</dbReference>
<dbReference type="EC" id="6.3.5.4" evidence="3"/>
<evidence type="ECO:0000259" key="8">
    <source>
        <dbReference type="PROSITE" id="PS51278"/>
    </source>
</evidence>
<dbReference type="SUPFAM" id="SSF52402">
    <property type="entry name" value="Adenine nucleotide alpha hydrolases-like"/>
    <property type="match status" value="1"/>
</dbReference>
<dbReference type="CDD" id="cd00712">
    <property type="entry name" value="AsnB"/>
    <property type="match status" value="1"/>
</dbReference>